<comment type="caution">
    <text evidence="9">The sequence shown here is derived from an EMBL/GenBank/DDBJ whole genome shotgun (WGS) entry which is preliminary data.</text>
</comment>
<organism evidence="9 10">
    <name type="scientific">Actinokineospora guangxiensis</name>
    <dbReference type="NCBI Taxonomy" id="1490288"/>
    <lineage>
        <taxon>Bacteria</taxon>
        <taxon>Bacillati</taxon>
        <taxon>Actinomycetota</taxon>
        <taxon>Actinomycetes</taxon>
        <taxon>Pseudonocardiales</taxon>
        <taxon>Pseudonocardiaceae</taxon>
        <taxon>Actinokineospora</taxon>
    </lineage>
</organism>
<feature type="domain" description="Oxo-4-hydroxy-4-carboxy-5-ureidoimidazoline decarboxylase" evidence="8">
    <location>
        <begin position="9"/>
        <end position="162"/>
    </location>
</feature>
<evidence type="ECO:0000256" key="7">
    <source>
        <dbReference type="SAM" id="MobiDB-lite"/>
    </source>
</evidence>
<evidence type="ECO:0000256" key="2">
    <source>
        <dbReference type="ARBA" id="ARBA00004754"/>
    </source>
</evidence>
<dbReference type="GO" id="GO:0051997">
    <property type="term" value="F:2-oxo-4-hydroxy-4-carboxy-5-ureidoimidazoline decarboxylase activity"/>
    <property type="evidence" value="ECO:0007669"/>
    <property type="project" value="UniProtKB-EC"/>
</dbReference>
<comment type="pathway">
    <text evidence="2">Purine metabolism; urate degradation; (S)-allantoin from urate: step 3/3.</text>
</comment>
<feature type="region of interest" description="Disordered" evidence="7">
    <location>
        <begin position="75"/>
        <end position="95"/>
    </location>
</feature>
<evidence type="ECO:0000259" key="8">
    <source>
        <dbReference type="Pfam" id="PF09349"/>
    </source>
</evidence>
<evidence type="ECO:0000313" key="10">
    <source>
        <dbReference type="Proteomes" id="UP001596157"/>
    </source>
</evidence>
<name>A0ABW0EN41_9PSEU</name>
<gene>
    <name evidence="9" type="primary">uraD</name>
    <name evidence="9" type="ORF">ACFPM7_17100</name>
</gene>
<keyword evidence="4" id="KW-0659">Purine metabolism</keyword>
<accession>A0ABW0EN41</accession>
<evidence type="ECO:0000256" key="4">
    <source>
        <dbReference type="ARBA" id="ARBA00022631"/>
    </source>
</evidence>
<proteinExistence type="predicted"/>
<dbReference type="NCBIfam" id="TIGR03180">
    <property type="entry name" value="UraD_2"/>
    <property type="match status" value="1"/>
</dbReference>
<dbReference type="Pfam" id="PF09349">
    <property type="entry name" value="OHCU_decarbox"/>
    <property type="match status" value="1"/>
</dbReference>
<dbReference type="InterPro" id="IPR017595">
    <property type="entry name" value="OHCU_decarboxylase-2"/>
</dbReference>
<keyword evidence="5" id="KW-0210">Decarboxylase</keyword>
<comment type="catalytic activity">
    <reaction evidence="1">
        <text>5-hydroxy-2-oxo-4-ureido-2,5-dihydro-1H-imidazole-5-carboxylate + H(+) = (S)-allantoin + CO2</text>
        <dbReference type="Rhea" id="RHEA:26301"/>
        <dbReference type="ChEBI" id="CHEBI:15378"/>
        <dbReference type="ChEBI" id="CHEBI:15678"/>
        <dbReference type="ChEBI" id="CHEBI:16526"/>
        <dbReference type="ChEBI" id="CHEBI:58639"/>
        <dbReference type="EC" id="4.1.1.97"/>
    </reaction>
</comment>
<reference evidence="10" key="1">
    <citation type="journal article" date="2019" name="Int. J. Syst. Evol. Microbiol.">
        <title>The Global Catalogue of Microorganisms (GCM) 10K type strain sequencing project: providing services to taxonomists for standard genome sequencing and annotation.</title>
        <authorList>
            <consortium name="The Broad Institute Genomics Platform"/>
            <consortium name="The Broad Institute Genome Sequencing Center for Infectious Disease"/>
            <person name="Wu L."/>
            <person name="Ma J."/>
        </authorList>
    </citation>
    <scope>NUCLEOTIDE SEQUENCE [LARGE SCALE GENOMIC DNA]</scope>
    <source>
        <strain evidence="10">CCUG 59778</strain>
    </source>
</reference>
<dbReference type="Gene3D" id="1.10.3330.10">
    <property type="entry name" value="Oxo-4-hydroxy-4-carboxy-5-ureidoimidazoline decarboxylase"/>
    <property type="match status" value="1"/>
</dbReference>
<dbReference type="Proteomes" id="UP001596157">
    <property type="component" value="Unassembled WGS sequence"/>
</dbReference>
<evidence type="ECO:0000256" key="6">
    <source>
        <dbReference type="ARBA" id="ARBA00023239"/>
    </source>
</evidence>
<dbReference type="EMBL" id="JBHSKF010000007">
    <property type="protein sequence ID" value="MFC5288777.1"/>
    <property type="molecule type" value="Genomic_DNA"/>
</dbReference>
<dbReference type="NCBIfam" id="NF010372">
    <property type="entry name" value="PRK13798.1"/>
    <property type="match status" value="1"/>
</dbReference>
<sequence length="167" mass="17917">MSGFMARFNAADGVEASAALLACCASQKWASALVAGRPYTDDDALRARSAAVFDSLAWPDLVEAMSAHPRIGERAEGTGTEAGWSRQEQSAAATGDEALRERLRAGNAEYERRFGHVFLICATGLSTEQVLDALRARMGNDIDDEREVVREELGKIADLRLAKAATG</sequence>
<dbReference type="EC" id="4.1.1.97" evidence="3"/>
<keyword evidence="10" id="KW-1185">Reference proteome</keyword>
<dbReference type="InterPro" id="IPR018020">
    <property type="entry name" value="OHCU_decarboxylase"/>
</dbReference>
<evidence type="ECO:0000256" key="5">
    <source>
        <dbReference type="ARBA" id="ARBA00022793"/>
    </source>
</evidence>
<dbReference type="PANTHER" id="PTHR43466">
    <property type="entry name" value="2-OXO-4-HYDROXY-4-CARBOXY-5-UREIDOIMIDAZOLINE DECARBOXYLASE-RELATED"/>
    <property type="match status" value="1"/>
</dbReference>
<evidence type="ECO:0000313" key="9">
    <source>
        <dbReference type="EMBL" id="MFC5288777.1"/>
    </source>
</evidence>
<evidence type="ECO:0000256" key="3">
    <source>
        <dbReference type="ARBA" id="ARBA00012257"/>
    </source>
</evidence>
<protein>
    <recommendedName>
        <fullName evidence="3">2-oxo-4-hydroxy-4-carboxy-5-ureidoimidazoline decarboxylase</fullName>
        <ecNumber evidence="3">4.1.1.97</ecNumber>
    </recommendedName>
</protein>
<evidence type="ECO:0000256" key="1">
    <source>
        <dbReference type="ARBA" id="ARBA00001163"/>
    </source>
</evidence>
<keyword evidence="6 9" id="KW-0456">Lyase</keyword>
<dbReference type="InterPro" id="IPR036778">
    <property type="entry name" value="OHCU_decarboxylase_sf"/>
</dbReference>
<dbReference type="PANTHER" id="PTHR43466:SF1">
    <property type="entry name" value="2-OXO-4-HYDROXY-4-CARBOXY-5-UREIDOIMIDAZOLINE DECARBOXYLASE-RELATED"/>
    <property type="match status" value="1"/>
</dbReference>
<dbReference type="SUPFAM" id="SSF158694">
    <property type="entry name" value="UraD-Like"/>
    <property type="match status" value="1"/>
</dbReference>
<dbReference type="RefSeq" id="WP_378248621.1">
    <property type="nucleotide sequence ID" value="NZ_JBHSKF010000007.1"/>
</dbReference>